<evidence type="ECO:0000313" key="3">
    <source>
        <dbReference type="Proteomes" id="UP000613740"/>
    </source>
</evidence>
<dbReference type="Gene3D" id="2.60.200.20">
    <property type="match status" value="1"/>
</dbReference>
<evidence type="ECO:0000259" key="1">
    <source>
        <dbReference type="PROSITE" id="PS50006"/>
    </source>
</evidence>
<dbReference type="InterPro" id="IPR000253">
    <property type="entry name" value="FHA_dom"/>
</dbReference>
<protein>
    <recommendedName>
        <fullName evidence="1">FHA domain-containing protein</fullName>
    </recommendedName>
</protein>
<comment type="caution">
    <text evidence="2">The sequence shown here is derived from an EMBL/GenBank/DDBJ whole genome shotgun (WGS) entry which is preliminary data.</text>
</comment>
<dbReference type="SMART" id="SM00240">
    <property type="entry name" value="FHA"/>
    <property type="match status" value="1"/>
</dbReference>
<feature type="domain" description="FHA" evidence="1">
    <location>
        <begin position="6"/>
        <end position="55"/>
    </location>
</feature>
<dbReference type="AlphaFoldDB" id="A0A835WNF4"/>
<name>A0A835WNF4_9CHLO</name>
<dbReference type="PANTHER" id="PTHR23308">
    <property type="entry name" value="NUCLEAR INHIBITOR OF PROTEIN PHOSPHATASE-1"/>
    <property type="match status" value="1"/>
</dbReference>
<reference evidence="2" key="1">
    <citation type="journal article" date="2020" name="bioRxiv">
        <title>Comparative genomics of Chlamydomonas.</title>
        <authorList>
            <person name="Craig R.J."/>
            <person name="Hasan A.R."/>
            <person name="Ness R.W."/>
            <person name="Keightley P.D."/>
        </authorList>
    </citation>
    <scope>NUCLEOTIDE SEQUENCE</scope>
    <source>
        <strain evidence="2">CCAP 11/173</strain>
    </source>
</reference>
<dbReference type="Pfam" id="PF00498">
    <property type="entry name" value="FHA"/>
    <property type="match status" value="1"/>
</dbReference>
<dbReference type="InterPro" id="IPR050923">
    <property type="entry name" value="Cell_Proc_Reg/RNA_Proc"/>
</dbReference>
<sequence>MDASFVSLGRTKKTKIHLKDNSISEKHAEFAWNGSHWTVTDTNSSNGTRVNGAKLEPFAPHVLKAGEHVAMGDDTIMTVELSEQTLGDVSLEGLLRAHFDSCCQGLQEAGAERAREMVARCHEALDSLMVKPSAAAMVAGP</sequence>
<keyword evidence="3" id="KW-1185">Reference proteome</keyword>
<organism evidence="2 3">
    <name type="scientific">Chlamydomonas schloesseri</name>
    <dbReference type="NCBI Taxonomy" id="2026947"/>
    <lineage>
        <taxon>Eukaryota</taxon>
        <taxon>Viridiplantae</taxon>
        <taxon>Chlorophyta</taxon>
        <taxon>core chlorophytes</taxon>
        <taxon>Chlorophyceae</taxon>
        <taxon>CS clade</taxon>
        <taxon>Chlamydomonadales</taxon>
        <taxon>Chlamydomonadaceae</taxon>
        <taxon>Chlamydomonas</taxon>
    </lineage>
</organism>
<dbReference type="SUPFAM" id="SSF49879">
    <property type="entry name" value="SMAD/FHA domain"/>
    <property type="match status" value="1"/>
</dbReference>
<gene>
    <name evidence="2" type="ORF">HYH02_004302</name>
</gene>
<dbReference type="PROSITE" id="PS50006">
    <property type="entry name" value="FHA_DOMAIN"/>
    <property type="match status" value="1"/>
</dbReference>
<accession>A0A835WNF4</accession>
<dbReference type="Proteomes" id="UP000613740">
    <property type="component" value="Unassembled WGS sequence"/>
</dbReference>
<evidence type="ECO:0000313" key="2">
    <source>
        <dbReference type="EMBL" id="KAG2451033.1"/>
    </source>
</evidence>
<dbReference type="OrthoDB" id="687730at2759"/>
<dbReference type="EMBL" id="JAEHOD010000009">
    <property type="protein sequence ID" value="KAG2451033.1"/>
    <property type="molecule type" value="Genomic_DNA"/>
</dbReference>
<dbReference type="InterPro" id="IPR008984">
    <property type="entry name" value="SMAD_FHA_dom_sf"/>
</dbReference>
<proteinExistence type="predicted"/>